<reference evidence="2" key="1">
    <citation type="journal article" date="2019" name="Int. J. Syst. Evol. Microbiol.">
        <title>The Global Catalogue of Microorganisms (GCM) 10K type strain sequencing project: providing services to taxonomists for standard genome sequencing and annotation.</title>
        <authorList>
            <consortium name="The Broad Institute Genomics Platform"/>
            <consortium name="The Broad Institute Genome Sequencing Center for Infectious Disease"/>
            <person name="Wu L."/>
            <person name="Ma J."/>
        </authorList>
    </citation>
    <scope>NUCLEOTIDE SEQUENCE [LARGE SCALE GENOMIC DNA]</scope>
    <source>
        <strain evidence="2">CCUG 58412</strain>
    </source>
</reference>
<dbReference type="EMBL" id="JBHTKB010000002">
    <property type="protein sequence ID" value="MFD0914343.1"/>
    <property type="molecule type" value="Genomic_DNA"/>
</dbReference>
<evidence type="ECO:0000313" key="2">
    <source>
        <dbReference type="Proteomes" id="UP001597128"/>
    </source>
</evidence>
<dbReference type="RefSeq" id="WP_379057981.1">
    <property type="nucleotide sequence ID" value="NZ_JBHTKB010000002.1"/>
</dbReference>
<comment type="caution">
    <text evidence="1">The sequence shown here is derived from an EMBL/GenBank/DDBJ whole genome shotgun (WGS) entry which is preliminary data.</text>
</comment>
<name>A0ABW3FA65_9PROT</name>
<protein>
    <submittedName>
        <fullName evidence="1">Diguanylate cyclase</fullName>
    </submittedName>
</protein>
<dbReference type="Proteomes" id="UP001597128">
    <property type="component" value="Unassembled WGS sequence"/>
</dbReference>
<organism evidence="1 2">
    <name type="scientific">Methylophilus luteus</name>
    <dbReference type="NCBI Taxonomy" id="640108"/>
    <lineage>
        <taxon>Bacteria</taxon>
        <taxon>Pseudomonadati</taxon>
        <taxon>Pseudomonadota</taxon>
        <taxon>Betaproteobacteria</taxon>
        <taxon>Nitrosomonadales</taxon>
        <taxon>Methylophilaceae</taxon>
        <taxon>Methylophilus</taxon>
    </lineage>
</organism>
<keyword evidence="2" id="KW-1185">Reference proteome</keyword>
<gene>
    <name evidence="1" type="ORF">ACFQ1Z_12345</name>
</gene>
<sequence length="211" mass="23863">MMNIFHTLIEQMQVMQLPLTAVTLTAVPRADTPLLLMLHWHGFRKQPVAALPMLKPILQPVPGSALQINDRWRQPEMVEEAVLDAAWQLGAWDVQREEHRACTYIGATDQEALACKQAFGKYDEELENELLVSEAPDRDEMLQLGAKVGYIRWQFRPVNGGVWQSTAEDDTLLEDGRRIPPCPIRPLALKGGKMSTTAFRLGQVNRIILLK</sequence>
<evidence type="ECO:0000313" key="1">
    <source>
        <dbReference type="EMBL" id="MFD0914343.1"/>
    </source>
</evidence>
<proteinExistence type="predicted"/>
<accession>A0ABW3FA65</accession>